<organism evidence="1 2">
    <name type="scientific">Xanthomonas campestris pv. phaseoli</name>
    <dbReference type="NCBI Taxonomy" id="317013"/>
    <lineage>
        <taxon>Bacteria</taxon>
        <taxon>Pseudomonadati</taxon>
        <taxon>Pseudomonadota</taxon>
        <taxon>Gammaproteobacteria</taxon>
        <taxon>Lysobacterales</taxon>
        <taxon>Lysobacteraceae</taxon>
        <taxon>Xanthomonas</taxon>
    </lineage>
</organism>
<comment type="caution">
    <text evidence="1">The sequence shown here is derived from an EMBL/GenBank/DDBJ whole genome shotgun (WGS) entry which is preliminary data.</text>
</comment>
<protein>
    <submittedName>
        <fullName evidence="1">Uncharacterized protein</fullName>
    </submittedName>
</protein>
<dbReference type="AlphaFoldDB" id="A0A7Z7NHI6"/>
<proteinExistence type="predicted"/>
<dbReference type="EMBL" id="OCZC01000069">
    <property type="protein sequence ID" value="SOO24856.1"/>
    <property type="molecule type" value="Genomic_DNA"/>
</dbReference>
<dbReference type="Proteomes" id="UP000234345">
    <property type="component" value="Unassembled WGS sequence"/>
</dbReference>
<sequence>MGGPSLDAPSGAVQAARRHAFGTTMCPALRAPPYCSPDCRFADRVAGIRRARGEWADG</sequence>
<gene>
    <name evidence="1" type="ORF">XFF6991_420073</name>
</gene>
<reference evidence="1 2" key="1">
    <citation type="submission" date="2017-10" db="EMBL/GenBank/DDBJ databases">
        <authorList>
            <person name="Regsiter A."/>
            <person name="William W."/>
        </authorList>
    </citation>
    <scope>NUCLEOTIDE SEQUENCE [LARGE SCALE GENOMIC DNA]</scope>
    <source>
        <strain evidence="1 2">CFBP6991</strain>
    </source>
</reference>
<evidence type="ECO:0000313" key="1">
    <source>
        <dbReference type="EMBL" id="SOO24856.1"/>
    </source>
</evidence>
<accession>A0A7Z7NHI6</accession>
<evidence type="ECO:0000313" key="2">
    <source>
        <dbReference type="Proteomes" id="UP000234345"/>
    </source>
</evidence>
<name>A0A7Z7NHI6_XANCH</name>